<dbReference type="NCBIfam" id="NF001980">
    <property type="entry name" value="PRK00770.1"/>
    <property type="match status" value="1"/>
</dbReference>
<dbReference type="KEGG" id="ttf:THTE_3185"/>
<dbReference type="InterPro" id="IPR002773">
    <property type="entry name" value="Deoxyhypusine_synthase"/>
</dbReference>
<evidence type="ECO:0000256" key="2">
    <source>
        <dbReference type="ARBA" id="ARBA00022679"/>
    </source>
</evidence>
<dbReference type="InterPro" id="IPR036982">
    <property type="entry name" value="Deoxyhypusine_synthase_sf"/>
</dbReference>
<dbReference type="Pfam" id="PF01916">
    <property type="entry name" value="DS"/>
    <property type="match status" value="1"/>
</dbReference>
<protein>
    <submittedName>
        <fullName evidence="3">Deoxyhypusine synthase</fullName>
        <ecNumber evidence="3">2.5.1.46</ecNumber>
    </submittedName>
</protein>
<evidence type="ECO:0000313" key="4">
    <source>
        <dbReference type="Proteomes" id="UP000215086"/>
    </source>
</evidence>
<evidence type="ECO:0000256" key="1">
    <source>
        <dbReference type="ARBA" id="ARBA00009892"/>
    </source>
</evidence>
<name>A0A286RIJ8_9BACT</name>
<sequence>MVGAIDELPPTGAAYFGPKTIHKTPVWAIRQTNCAGLPSVFENSRIRRSLEFFAMNNCPRRNHKSEHDMLLSGRRILPPGIKGNESAADLIDQCFLAYNAGRLREAVQLFTRKMLASDVTVGISLAGALTPAGLGASCIVPLIEAGFVDWIVSTGANLYHDLHFAFNYKLVAGDFRYDDRHLHEVGVVRIYDVLLSLDECLIETDRRVQEMLVRPEFQGRLTTAELHHYMGKYAAEAEEQSGLPHVSVLAAAYRCGVPVYTSSPGDSTIGMVAAAERFRNSQLVLDPLADVNETAAIYYWSKQEGRRSAVVIFGGGSPKNFVLQTAPHVTDILEIETKGHDYFLQFTDARPDTGGLSGATPQEAVSWGKVDPDRVPDSVVCYIDSTVAMPLLTSYALTRCSKRPLKRLFERREEFVRQLRDEFLRRHGSSPQASE</sequence>
<accession>A0A286RIJ8</accession>
<proteinExistence type="inferred from homology"/>
<dbReference type="PANTHER" id="PTHR11703:SF2">
    <property type="entry name" value="DEOXYHYPUSINE SYNTHASE-LIKE PROTEIN"/>
    <property type="match status" value="1"/>
</dbReference>
<dbReference type="Proteomes" id="UP000215086">
    <property type="component" value="Chromosome"/>
</dbReference>
<comment type="similarity">
    <text evidence="1">Belongs to the deoxyhypusine synthase family.</text>
</comment>
<evidence type="ECO:0000313" key="3">
    <source>
        <dbReference type="EMBL" id="ASV75787.1"/>
    </source>
</evidence>
<dbReference type="PANTHER" id="PTHR11703">
    <property type="entry name" value="DEOXYHYPUSINE SYNTHASE"/>
    <property type="match status" value="1"/>
</dbReference>
<keyword evidence="4" id="KW-1185">Reference proteome</keyword>
<dbReference type="GO" id="GO:0005737">
    <property type="term" value="C:cytoplasm"/>
    <property type="evidence" value="ECO:0007669"/>
    <property type="project" value="TreeGrafter"/>
</dbReference>
<reference evidence="3 4" key="1">
    <citation type="journal article" name="Front. Microbiol.">
        <title>Sugar Metabolism of the First Thermophilic Planctomycete Thermogutta terrifontis: Comparative Genomic and Transcriptomic Approaches.</title>
        <authorList>
            <person name="Elcheninov A.G."/>
            <person name="Menzel P."/>
            <person name="Gudbergsdottir S.R."/>
            <person name="Slesarev A.I."/>
            <person name="Kadnikov V.V."/>
            <person name="Krogh A."/>
            <person name="Bonch-Osmolovskaya E.A."/>
            <person name="Peng X."/>
            <person name="Kublanov I.V."/>
        </authorList>
    </citation>
    <scope>NUCLEOTIDE SEQUENCE [LARGE SCALE GENOMIC DNA]</scope>
    <source>
        <strain evidence="3 4">R1</strain>
    </source>
</reference>
<keyword evidence="2 3" id="KW-0808">Transferase</keyword>
<dbReference type="EC" id="2.5.1.46" evidence="3"/>
<dbReference type="AlphaFoldDB" id="A0A286RIJ8"/>
<gene>
    <name evidence="3" type="ORF">THTE_3185</name>
</gene>
<dbReference type="Gene3D" id="3.40.910.10">
    <property type="entry name" value="Deoxyhypusine synthase"/>
    <property type="match status" value="1"/>
</dbReference>
<organism evidence="3 4">
    <name type="scientific">Thermogutta terrifontis</name>
    <dbReference type="NCBI Taxonomy" id="1331910"/>
    <lineage>
        <taxon>Bacteria</taxon>
        <taxon>Pseudomonadati</taxon>
        <taxon>Planctomycetota</taxon>
        <taxon>Planctomycetia</taxon>
        <taxon>Pirellulales</taxon>
        <taxon>Thermoguttaceae</taxon>
        <taxon>Thermogutta</taxon>
    </lineage>
</organism>
<dbReference type="InterPro" id="IPR029035">
    <property type="entry name" value="DHS-like_NAD/FAD-binding_dom"/>
</dbReference>
<dbReference type="GO" id="GO:0034038">
    <property type="term" value="F:deoxyhypusine synthase activity"/>
    <property type="evidence" value="ECO:0007669"/>
    <property type="project" value="UniProtKB-EC"/>
</dbReference>
<dbReference type="SUPFAM" id="SSF52467">
    <property type="entry name" value="DHS-like NAD/FAD-binding domain"/>
    <property type="match status" value="1"/>
</dbReference>
<dbReference type="EMBL" id="CP018477">
    <property type="protein sequence ID" value="ASV75787.1"/>
    <property type="molecule type" value="Genomic_DNA"/>
</dbReference>